<feature type="transmembrane region" description="Helical" evidence="8">
    <location>
        <begin position="280"/>
        <end position="301"/>
    </location>
</feature>
<comment type="subcellular location">
    <subcellularLocation>
        <location evidence="1">Cell membrane</location>
        <topology evidence="1">Multi-pass membrane protein</topology>
    </subcellularLocation>
</comment>
<accession>A0A1C6UZA8</accession>
<keyword evidence="3" id="KW-1003">Cell membrane</keyword>
<dbReference type="CDD" id="cd06173">
    <property type="entry name" value="MFS_MefA_like"/>
    <property type="match status" value="1"/>
</dbReference>
<reference evidence="10" key="1">
    <citation type="submission" date="2016-06" db="EMBL/GenBank/DDBJ databases">
        <authorList>
            <person name="Varghese N."/>
            <person name="Submissions Spin"/>
        </authorList>
    </citation>
    <scope>NUCLEOTIDE SEQUENCE [LARGE SCALE GENOMIC DNA]</scope>
    <source>
        <strain evidence="10">DSM 43363</strain>
    </source>
</reference>
<dbReference type="Proteomes" id="UP000199343">
    <property type="component" value="Unassembled WGS sequence"/>
</dbReference>
<dbReference type="PANTHER" id="PTHR23513:SF6">
    <property type="entry name" value="MAJOR FACILITATOR SUPERFAMILY ASSOCIATED DOMAIN-CONTAINING PROTEIN"/>
    <property type="match status" value="1"/>
</dbReference>
<proteinExistence type="predicted"/>
<keyword evidence="2" id="KW-0813">Transport</keyword>
<feature type="transmembrane region" description="Helical" evidence="8">
    <location>
        <begin position="227"/>
        <end position="247"/>
    </location>
</feature>
<keyword evidence="4 8" id="KW-0812">Transmembrane</keyword>
<feature type="transmembrane region" description="Helical" evidence="8">
    <location>
        <begin position="73"/>
        <end position="96"/>
    </location>
</feature>
<evidence type="ECO:0000256" key="8">
    <source>
        <dbReference type="SAM" id="Phobius"/>
    </source>
</evidence>
<evidence type="ECO:0000313" key="9">
    <source>
        <dbReference type="EMBL" id="SCL59366.1"/>
    </source>
</evidence>
<dbReference type="STRING" id="47871.GA0070608_2134"/>
<sequence>MALKKNFRLLWSAETTSQFGYEVATVVIPLFAVKTLNATPAQVGFLVTCEFLGFLLLGLPAGAWIDRRRVERVLVFASLGRTAVFGTIAALALTGGLSIQPLYALMFAASLCTVFLGISYQSILPRIVDRQLLPGANSRVEFTLSLAEITGPAIAGFLLALATSSYVLGAAAVCFGIATLLLSRIRVTGAAAAPPARTTTLVRDVRDGIRYVLRVPMFRVMAIRSSTYNFCNIATTTMFLLLLASVLRLPSAYIGIIFSGAGAGATLGALSAVRLSRRFGVGPTVLGACVLAGIASIPLPFARSGTWLIVASIGYGIASGCIVVSNILQLSVRQALCAPGMQARLSATMRFLVWGVIPLGASAAGLVANVIGVRQTLALAVAGELVSIVPLYFSPLRRVVDLDVEPEPAPEPPPEGAAGDGARPEARQLSD</sequence>
<feature type="transmembrane region" description="Helical" evidence="8">
    <location>
        <begin position="253"/>
        <end position="273"/>
    </location>
</feature>
<evidence type="ECO:0000256" key="4">
    <source>
        <dbReference type="ARBA" id="ARBA00022692"/>
    </source>
</evidence>
<dbReference type="EMBL" id="FMIC01000002">
    <property type="protein sequence ID" value="SCL59366.1"/>
    <property type="molecule type" value="Genomic_DNA"/>
</dbReference>
<name>A0A1C6UZA8_9ACTN</name>
<evidence type="ECO:0000256" key="6">
    <source>
        <dbReference type="ARBA" id="ARBA00023136"/>
    </source>
</evidence>
<evidence type="ECO:0000256" key="3">
    <source>
        <dbReference type="ARBA" id="ARBA00022475"/>
    </source>
</evidence>
<keyword evidence="6 8" id="KW-0472">Membrane</keyword>
<dbReference type="GO" id="GO:0005886">
    <property type="term" value="C:plasma membrane"/>
    <property type="evidence" value="ECO:0007669"/>
    <property type="project" value="UniProtKB-SubCell"/>
</dbReference>
<feature type="transmembrane region" description="Helical" evidence="8">
    <location>
        <begin position="102"/>
        <end position="120"/>
    </location>
</feature>
<dbReference type="InterPro" id="IPR010290">
    <property type="entry name" value="TM_effector"/>
</dbReference>
<dbReference type="SUPFAM" id="SSF103473">
    <property type="entry name" value="MFS general substrate transporter"/>
    <property type="match status" value="1"/>
</dbReference>
<evidence type="ECO:0000256" key="2">
    <source>
        <dbReference type="ARBA" id="ARBA00022448"/>
    </source>
</evidence>
<keyword evidence="5 8" id="KW-1133">Transmembrane helix</keyword>
<dbReference type="InterPro" id="IPR036259">
    <property type="entry name" value="MFS_trans_sf"/>
</dbReference>
<evidence type="ECO:0000256" key="7">
    <source>
        <dbReference type="SAM" id="MobiDB-lite"/>
    </source>
</evidence>
<dbReference type="AlphaFoldDB" id="A0A1C6UZA8"/>
<protein>
    <submittedName>
        <fullName evidence="9">Predicted arabinose efflux permease, MFS family</fullName>
    </submittedName>
</protein>
<evidence type="ECO:0000256" key="1">
    <source>
        <dbReference type="ARBA" id="ARBA00004651"/>
    </source>
</evidence>
<evidence type="ECO:0000313" key="10">
    <source>
        <dbReference type="Proteomes" id="UP000199343"/>
    </source>
</evidence>
<dbReference type="OrthoDB" id="9815525at2"/>
<gene>
    <name evidence="9" type="ORF">GA0070608_2134</name>
</gene>
<feature type="transmembrane region" description="Helical" evidence="8">
    <location>
        <begin position="166"/>
        <end position="183"/>
    </location>
</feature>
<feature type="region of interest" description="Disordered" evidence="7">
    <location>
        <begin position="404"/>
        <end position="431"/>
    </location>
</feature>
<dbReference type="Pfam" id="PF05977">
    <property type="entry name" value="MFS_3"/>
    <property type="match status" value="1"/>
</dbReference>
<feature type="transmembrane region" description="Helical" evidence="8">
    <location>
        <begin position="43"/>
        <end position="61"/>
    </location>
</feature>
<feature type="transmembrane region" description="Helical" evidence="8">
    <location>
        <begin position="307"/>
        <end position="330"/>
    </location>
</feature>
<evidence type="ECO:0000256" key="5">
    <source>
        <dbReference type="ARBA" id="ARBA00022989"/>
    </source>
</evidence>
<dbReference type="Gene3D" id="1.20.1250.20">
    <property type="entry name" value="MFS general substrate transporter like domains"/>
    <property type="match status" value="1"/>
</dbReference>
<feature type="transmembrane region" description="Helical" evidence="8">
    <location>
        <begin position="351"/>
        <end position="371"/>
    </location>
</feature>
<dbReference type="PANTHER" id="PTHR23513">
    <property type="entry name" value="INTEGRAL MEMBRANE EFFLUX PROTEIN-RELATED"/>
    <property type="match status" value="1"/>
</dbReference>
<feature type="compositionally biased region" description="Basic and acidic residues" evidence="7">
    <location>
        <begin position="422"/>
        <end position="431"/>
    </location>
</feature>
<organism evidence="9 10">
    <name type="scientific">Micromonospora peucetia</name>
    <dbReference type="NCBI Taxonomy" id="47871"/>
    <lineage>
        <taxon>Bacteria</taxon>
        <taxon>Bacillati</taxon>
        <taxon>Actinomycetota</taxon>
        <taxon>Actinomycetes</taxon>
        <taxon>Micromonosporales</taxon>
        <taxon>Micromonosporaceae</taxon>
        <taxon>Micromonospora</taxon>
    </lineage>
</organism>